<dbReference type="SUPFAM" id="SSF52317">
    <property type="entry name" value="Class I glutamine amidotransferase-like"/>
    <property type="match status" value="1"/>
</dbReference>
<dbReference type="Proteomes" id="UP000198406">
    <property type="component" value="Unassembled WGS sequence"/>
</dbReference>
<evidence type="ECO:0000256" key="3">
    <source>
        <dbReference type="ARBA" id="ARBA00022801"/>
    </source>
</evidence>
<dbReference type="OrthoDB" id="61042at2759"/>
<protein>
    <recommendedName>
        <fullName evidence="7">Cyanophycinase</fullName>
    </recommendedName>
</protein>
<dbReference type="AlphaFoldDB" id="A0A1Z5JER1"/>
<evidence type="ECO:0000256" key="2">
    <source>
        <dbReference type="ARBA" id="ARBA00022670"/>
    </source>
</evidence>
<accession>A0A1Z5JER1</accession>
<keyword evidence="4" id="KW-0720">Serine protease</keyword>
<keyword evidence="2" id="KW-0645">Protease</keyword>
<dbReference type="Gene3D" id="3.40.50.880">
    <property type="match status" value="1"/>
</dbReference>
<keyword evidence="3" id="KW-0378">Hydrolase</keyword>
<evidence type="ECO:0000313" key="5">
    <source>
        <dbReference type="EMBL" id="GAX12258.1"/>
    </source>
</evidence>
<dbReference type="GO" id="GO:0006508">
    <property type="term" value="P:proteolysis"/>
    <property type="evidence" value="ECO:0007669"/>
    <property type="project" value="UniProtKB-KW"/>
</dbReference>
<organism evidence="5 6">
    <name type="scientific">Fistulifera solaris</name>
    <name type="common">Oleaginous diatom</name>
    <dbReference type="NCBI Taxonomy" id="1519565"/>
    <lineage>
        <taxon>Eukaryota</taxon>
        <taxon>Sar</taxon>
        <taxon>Stramenopiles</taxon>
        <taxon>Ochrophyta</taxon>
        <taxon>Bacillariophyta</taxon>
        <taxon>Bacillariophyceae</taxon>
        <taxon>Bacillariophycidae</taxon>
        <taxon>Naviculales</taxon>
        <taxon>Naviculaceae</taxon>
        <taxon>Fistulifera</taxon>
    </lineage>
</organism>
<gene>
    <name evidence="5" type="ORF">FisN_1Hh189</name>
</gene>
<evidence type="ECO:0000256" key="1">
    <source>
        <dbReference type="ARBA" id="ARBA00006534"/>
    </source>
</evidence>
<proteinExistence type="inferred from homology"/>
<dbReference type="InParanoid" id="A0A1Z5JER1"/>
<dbReference type="InterPro" id="IPR029062">
    <property type="entry name" value="Class_I_gatase-like"/>
</dbReference>
<comment type="caution">
    <text evidence="5">The sequence shown here is derived from an EMBL/GenBank/DDBJ whole genome shotgun (WGS) entry which is preliminary data.</text>
</comment>
<name>A0A1Z5JER1_FISSO</name>
<dbReference type="Pfam" id="PF03575">
    <property type="entry name" value="Peptidase_S51"/>
    <property type="match status" value="1"/>
</dbReference>
<keyword evidence="6" id="KW-1185">Reference proteome</keyword>
<dbReference type="PANTHER" id="PTHR20842:SF0">
    <property type="entry name" value="ALPHA-ASPARTYL DIPEPTIDASE"/>
    <property type="match status" value="1"/>
</dbReference>
<dbReference type="InterPro" id="IPR005320">
    <property type="entry name" value="Peptidase_S51"/>
</dbReference>
<dbReference type="EMBL" id="BDSP01000050">
    <property type="protein sequence ID" value="GAX12258.1"/>
    <property type="molecule type" value="Genomic_DNA"/>
</dbReference>
<evidence type="ECO:0000313" key="6">
    <source>
        <dbReference type="Proteomes" id="UP000198406"/>
    </source>
</evidence>
<reference evidence="5 6" key="1">
    <citation type="journal article" date="2015" name="Plant Cell">
        <title>Oil accumulation by the oleaginous diatom Fistulifera solaris as revealed by the genome and transcriptome.</title>
        <authorList>
            <person name="Tanaka T."/>
            <person name="Maeda Y."/>
            <person name="Veluchamy A."/>
            <person name="Tanaka M."/>
            <person name="Abida H."/>
            <person name="Marechal E."/>
            <person name="Bowler C."/>
            <person name="Muto M."/>
            <person name="Sunaga Y."/>
            <person name="Tanaka M."/>
            <person name="Yoshino T."/>
            <person name="Taniguchi T."/>
            <person name="Fukuda Y."/>
            <person name="Nemoto M."/>
            <person name="Matsumoto M."/>
            <person name="Wong P.S."/>
            <person name="Aburatani S."/>
            <person name="Fujibuchi W."/>
        </authorList>
    </citation>
    <scope>NUCLEOTIDE SEQUENCE [LARGE SCALE GENOMIC DNA]</scope>
    <source>
        <strain evidence="5 6">JPCC DA0580</strain>
    </source>
</reference>
<dbReference type="PANTHER" id="PTHR20842">
    <property type="entry name" value="PROTEASE S51 ALPHA-ASPARTYL DIPEPTIDASE"/>
    <property type="match status" value="1"/>
</dbReference>
<evidence type="ECO:0008006" key="7">
    <source>
        <dbReference type="Google" id="ProtNLM"/>
    </source>
</evidence>
<comment type="similarity">
    <text evidence="1">Belongs to the peptidase S51 family.</text>
</comment>
<dbReference type="GO" id="GO:0008236">
    <property type="term" value="F:serine-type peptidase activity"/>
    <property type="evidence" value="ECO:0007669"/>
    <property type="project" value="UniProtKB-KW"/>
</dbReference>
<sequence>MIVSKNLKIVAAGRGRSMSLPSIAEAVLSLISATTTSFNLVYLGTATYDKDEAFLIQTEAYRKLPSCQMIKLDVSEAVDNIPSEQETRDAILSAHAILVSGGNTLYAINRWKELKIDQFIRQAVEENQPVLCGGSAGAICWFDYGHSDSMDPTTFLHVDPNLTEEQKSDWEYIRVEGLGYLPGLCVPHHDAIQSNGVPRSEDSDAMLLRYPDQISIGIDENAALIVADGRARVISADGKAGCVLKKVITPENGPTVIERISFPHSHGSVPVDLLLKCRMS</sequence>
<evidence type="ECO:0000256" key="4">
    <source>
        <dbReference type="ARBA" id="ARBA00022825"/>
    </source>
</evidence>